<feature type="region of interest" description="Disordered" evidence="4">
    <location>
        <begin position="79"/>
        <end position="108"/>
    </location>
</feature>
<dbReference type="CDD" id="cd00024">
    <property type="entry name" value="CD_CSD"/>
    <property type="match status" value="1"/>
</dbReference>
<feature type="domain" description="Strictosidine synthase conserved region" evidence="5">
    <location>
        <begin position="225"/>
        <end position="311"/>
    </location>
</feature>
<feature type="region of interest" description="Disordered" evidence="4">
    <location>
        <begin position="1"/>
        <end position="20"/>
    </location>
</feature>
<keyword evidence="3" id="KW-0325">Glycoprotein</keyword>
<name>A0A914E0D7_9BILA</name>
<dbReference type="WBParaSite" id="ACRNAN_scaffold509.g28699.t1">
    <property type="protein sequence ID" value="ACRNAN_scaffold509.g28699.t1"/>
    <property type="gene ID" value="ACRNAN_scaffold509.g28699"/>
</dbReference>
<proteinExistence type="inferred from homology"/>
<dbReference type="Pfam" id="PF03088">
    <property type="entry name" value="Str_synth"/>
    <property type="match status" value="1"/>
</dbReference>
<keyword evidence="2" id="KW-0597">Phosphoprotein</keyword>
<evidence type="ECO:0000256" key="4">
    <source>
        <dbReference type="SAM" id="MobiDB-lite"/>
    </source>
</evidence>
<keyword evidence="6" id="KW-1185">Reference proteome</keyword>
<protein>
    <submittedName>
        <fullName evidence="7">Strictosidine synthase conserved region domain-containing protein</fullName>
    </submittedName>
</protein>
<dbReference type="GO" id="GO:0016787">
    <property type="term" value="F:hydrolase activity"/>
    <property type="evidence" value="ECO:0007669"/>
    <property type="project" value="TreeGrafter"/>
</dbReference>
<dbReference type="InterPro" id="IPR016197">
    <property type="entry name" value="Chromo-like_dom_sf"/>
</dbReference>
<evidence type="ECO:0000256" key="3">
    <source>
        <dbReference type="ARBA" id="ARBA00023180"/>
    </source>
</evidence>
<evidence type="ECO:0000313" key="7">
    <source>
        <dbReference type="WBParaSite" id="ACRNAN_scaffold509.g28699.t1"/>
    </source>
</evidence>
<feature type="compositionally biased region" description="Basic residues" evidence="4">
    <location>
        <begin position="79"/>
        <end position="89"/>
    </location>
</feature>
<evidence type="ECO:0000256" key="2">
    <source>
        <dbReference type="ARBA" id="ARBA00022553"/>
    </source>
</evidence>
<dbReference type="SUPFAM" id="SSF63829">
    <property type="entry name" value="Calcium-dependent phosphotriesterase"/>
    <property type="match status" value="1"/>
</dbReference>
<dbReference type="PANTHER" id="PTHR10426:SF88">
    <property type="entry name" value="ADIPOCYTE PLASMA MEMBRANE-ASSOCIATED PROTEIN HEMOMUCIN-RELATED"/>
    <property type="match status" value="1"/>
</dbReference>
<comment type="similarity">
    <text evidence="1">Belongs to the strictosidine synthase family.</text>
</comment>
<dbReference type="AlphaFoldDB" id="A0A914E0D7"/>
<accession>A0A914E0D7</accession>
<dbReference type="SUPFAM" id="SSF54160">
    <property type="entry name" value="Chromo domain-like"/>
    <property type="match status" value="1"/>
</dbReference>
<feature type="compositionally biased region" description="Low complexity" evidence="4">
    <location>
        <begin position="1"/>
        <end position="18"/>
    </location>
</feature>
<dbReference type="InterPro" id="IPR018119">
    <property type="entry name" value="Strictosidine_synth_cons-reg"/>
</dbReference>
<dbReference type="Proteomes" id="UP000887540">
    <property type="component" value="Unplaced"/>
</dbReference>
<sequence length="451" mass="51033">MEPSASWAEENASSSPSNKIDRISGVQLENGNRTYLVHWKTPETSSWIPEESLIHAKDAVKTFITSLMTTFIVDNIDLKHKKKRKKKKKDEKSQQFEDNHSNGGSSIASIENACHENHTNHISHATKKEIVTVHDEEDEPLSEFAITTVPFDNNPNPQEQINKAIMEQITSIHLPNLHDSNNGLLNTSSNYYADNSYINEEPSGTVEDLVPIGEDFNGLTIKNANDFDIIDQNVIIFTESSHRWSVSQFGYMFVEHIFNGRVLKYDIAKNKLELILDGLYFPNGFLLHPDGESFLVGEFGASRITRFYLSGPKKGKKEFFAENLPGYSDNIRLSSHGTIYVAMAAVRDPDQQSYMEKSASYPQVRKVLLQVVPEIFLKLWTLLQIGVTRGLVLEYDYNGTLLRSLQDPTGGVNHFSHVEDDGTHLYLGSYINDFIAKVSIKKIEEELNVKF</sequence>
<evidence type="ECO:0000313" key="6">
    <source>
        <dbReference type="Proteomes" id="UP000887540"/>
    </source>
</evidence>
<feature type="compositionally biased region" description="Basic and acidic residues" evidence="4">
    <location>
        <begin position="90"/>
        <end position="100"/>
    </location>
</feature>
<evidence type="ECO:0000259" key="5">
    <source>
        <dbReference type="Pfam" id="PF03088"/>
    </source>
</evidence>
<reference evidence="7" key="1">
    <citation type="submission" date="2022-11" db="UniProtKB">
        <authorList>
            <consortium name="WormBaseParasite"/>
        </authorList>
    </citation>
    <scope>IDENTIFICATION</scope>
</reference>
<organism evidence="6 7">
    <name type="scientific">Acrobeloides nanus</name>
    <dbReference type="NCBI Taxonomy" id="290746"/>
    <lineage>
        <taxon>Eukaryota</taxon>
        <taxon>Metazoa</taxon>
        <taxon>Ecdysozoa</taxon>
        <taxon>Nematoda</taxon>
        <taxon>Chromadorea</taxon>
        <taxon>Rhabditida</taxon>
        <taxon>Tylenchina</taxon>
        <taxon>Cephalobomorpha</taxon>
        <taxon>Cephaloboidea</taxon>
        <taxon>Cephalobidae</taxon>
        <taxon>Acrobeloides</taxon>
    </lineage>
</organism>
<dbReference type="InterPro" id="IPR011042">
    <property type="entry name" value="6-blade_b-propeller_TolB-like"/>
</dbReference>
<dbReference type="PANTHER" id="PTHR10426">
    <property type="entry name" value="STRICTOSIDINE SYNTHASE-RELATED"/>
    <property type="match status" value="1"/>
</dbReference>
<dbReference type="Gene3D" id="2.40.50.40">
    <property type="match status" value="1"/>
</dbReference>
<dbReference type="Gene3D" id="2.120.10.30">
    <property type="entry name" value="TolB, C-terminal domain"/>
    <property type="match status" value="1"/>
</dbReference>
<evidence type="ECO:0000256" key="1">
    <source>
        <dbReference type="ARBA" id="ARBA00009191"/>
    </source>
</evidence>
<dbReference type="GO" id="GO:0012505">
    <property type="term" value="C:endomembrane system"/>
    <property type="evidence" value="ECO:0007669"/>
    <property type="project" value="TreeGrafter"/>
</dbReference>